<comment type="caution">
    <text evidence="3">The sequence shown here is derived from an EMBL/GenBank/DDBJ whole genome shotgun (WGS) entry which is preliminary data.</text>
</comment>
<dbReference type="Proteomes" id="UP001642484">
    <property type="component" value="Unassembled WGS sequence"/>
</dbReference>
<keyword evidence="4" id="KW-1185">Reference proteome</keyword>
<name>A0ABP0PKR2_9DINO</name>
<gene>
    <name evidence="2" type="ORF">CCMP2556_LOCUS37060</name>
    <name evidence="3" type="ORF">CCMP2556_LOCUS37085</name>
</gene>
<feature type="region of interest" description="Disordered" evidence="1">
    <location>
        <begin position="86"/>
        <end position="244"/>
    </location>
</feature>
<protein>
    <submittedName>
        <fullName evidence="3">Uncharacterized protein</fullName>
    </submittedName>
</protein>
<dbReference type="EMBL" id="CAXAMN010023128">
    <property type="protein sequence ID" value="CAK9075320.1"/>
    <property type="molecule type" value="Genomic_DNA"/>
</dbReference>
<organism evidence="3 4">
    <name type="scientific">Durusdinium trenchii</name>
    <dbReference type="NCBI Taxonomy" id="1381693"/>
    <lineage>
        <taxon>Eukaryota</taxon>
        <taxon>Sar</taxon>
        <taxon>Alveolata</taxon>
        <taxon>Dinophyceae</taxon>
        <taxon>Suessiales</taxon>
        <taxon>Symbiodiniaceae</taxon>
        <taxon>Durusdinium</taxon>
    </lineage>
</organism>
<dbReference type="EMBL" id="CAXAMN010023117">
    <property type="protein sequence ID" value="CAK9075242.1"/>
    <property type="molecule type" value="Genomic_DNA"/>
</dbReference>
<accession>A0ABP0PKR2</accession>
<evidence type="ECO:0000313" key="3">
    <source>
        <dbReference type="EMBL" id="CAK9075320.1"/>
    </source>
</evidence>
<reference evidence="3 4" key="1">
    <citation type="submission" date="2024-02" db="EMBL/GenBank/DDBJ databases">
        <authorList>
            <person name="Chen Y."/>
            <person name="Shah S."/>
            <person name="Dougan E. K."/>
            <person name="Thang M."/>
            <person name="Chan C."/>
        </authorList>
    </citation>
    <scope>NUCLEOTIDE SEQUENCE [LARGE SCALE GENOMIC DNA]</scope>
</reference>
<sequence>MASPGTPKHRGPARCADCQCAIFEVLQHPHLGLNLKPGQRYARCQLEAKCKGEQDKVVKLLRALMSSELFRPVHLAPDAAEGVAEGAAVEDPVEEAASVVEISPETVASSPPATPEPKKSRRRKRWKQPELSPLASTPTTPVKRRNDRGEAAPETPPPVLRRERQRQRDAAAPRAAAPATPRRELWGSPGSAKDGEVTPWPLWTPVAGLCTPPSKPAPSTPPPWPHRSPATPKSPRTPSTRYPRTVQRFQELKTSSTETRVLAFESMALQKTQHNVFMEAGIVNMLIKPSLQEALALKDLELAVATLCLAIELPITPLHLVGLRQLVKGLREKMLVLRGLLRRLLANSVTAAAAAEDAADDIHDFFDAGY</sequence>
<feature type="compositionally biased region" description="Pro residues" evidence="1">
    <location>
        <begin position="213"/>
        <end position="226"/>
    </location>
</feature>
<proteinExistence type="predicted"/>
<evidence type="ECO:0000256" key="1">
    <source>
        <dbReference type="SAM" id="MobiDB-lite"/>
    </source>
</evidence>
<feature type="compositionally biased region" description="Basic and acidic residues" evidence="1">
    <location>
        <begin position="160"/>
        <end position="171"/>
    </location>
</feature>
<feature type="compositionally biased region" description="Low complexity" evidence="1">
    <location>
        <begin position="86"/>
        <end position="101"/>
    </location>
</feature>
<evidence type="ECO:0000313" key="2">
    <source>
        <dbReference type="EMBL" id="CAK9075242.1"/>
    </source>
</evidence>
<evidence type="ECO:0000313" key="4">
    <source>
        <dbReference type="Proteomes" id="UP001642484"/>
    </source>
</evidence>